<evidence type="ECO:0000313" key="4">
    <source>
        <dbReference type="Proteomes" id="UP001497516"/>
    </source>
</evidence>
<organism evidence="3 4">
    <name type="scientific">Linum trigynum</name>
    <dbReference type="NCBI Taxonomy" id="586398"/>
    <lineage>
        <taxon>Eukaryota</taxon>
        <taxon>Viridiplantae</taxon>
        <taxon>Streptophyta</taxon>
        <taxon>Embryophyta</taxon>
        <taxon>Tracheophyta</taxon>
        <taxon>Spermatophyta</taxon>
        <taxon>Magnoliopsida</taxon>
        <taxon>eudicotyledons</taxon>
        <taxon>Gunneridae</taxon>
        <taxon>Pentapetalae</taxon>
        <taxon>rosids</taxon>
        <taxon>fabids</taxon>
        <taxon>Malpighiales</taxon>
        <taxon>Linaceae</taxon>
        <taxon>Linum</taxon>
    </lineage>
</organism>
<proteinExistence type="predicted"/>
<keyword evidence="4" id="KW-1185">Reference proteome</keyword>
<feature type="signal peptide" evidence="2">
    <location>
        <begin position="1"/>
        <end position="23"/>
    </location>
</feature>
<dbReference type="AlphaFoldDB" id="A0AAV2CX92"/>
<keyword evidence="2" id="KW-0732">Signal</keyword>
<feature type="chain" id="PRO_5044010539" evidence="2">
    <location>
        <begin position="24"/>
        <end position="79"/>
    </location>
</feature>
<gene>
    <name evidence="3" type="ORF">LTRI10_LOCUS7895</name>
</gene>
<accession>A0AAV2CX92</accession>
<protein>
    <submittedName>
        <fullName evidence="3">Uncharacterized protein</fullName>
    </submittedName>
</protein>
<feature type="region of interest" description="Disordered" evidence="1">
    <location>
        <begin position="27"/>
        <end position="56"/>
    </location>
</feature>
<evidence type="ECO:0000313" key="3">
    <source>
        <dbReference type="EMBL" id="CAL1360458.1"/>
    </source>
</evidence>
<evidence type="ECO:0000256" key="1">
    <source>
        <dbReference type="SAM" id="MobiDB-lite"/>
    </source>
</evidence>
<dbReference type="Proteomes" id="UP001497516">
    <property type="component" value="Chromosome 10"/>
</dbReference>
<reference evidence="3 4" key="1">
    <citation type="submission" date="2024-04" db="EMBL/GenBank/DDBJ databases">
        <authorList>
            <person name="Fracassetti M."/>
        </authorList>
    </citation>
    <scope>NUCLEOTIDE SEQUENCE [LARGE SCALE GENOMIC DNA]</scope>
</reference>
<name>A0AAV2CX92_9ROSI</name>
<evidence type="ECO:0000256" key="2">
    <source>
        <dbReference type="SAM" id="SignalP"/>
    </source>
</evidence>
<dbReference type="EMBL" id="OZ034814">
    <property type="protein sequence ID" value="CAL1360458.1"/>
    <property type="molecule type" value="Genomic_DNA"/>
</dbReference>
<sequence>MNSAMTAAISTIIIVFSPSLSKAQLQPQAPRVPVTAHAETKGKSRRSSTAGAVNPKEKNIFEGDGVVISEEKWESLFAG</sequence>